<dbReference type="Proteomes" id="UP000028524">
    <property type="component" value="Unassembled WGS sequence"/>
</dbReference>
<gene>
    <name evidence="2" type="ORF">S40285_10670</name>
</gene>
<dbReference type="OMA" id="WSGSIMI"/>
<feature type="transmembrane region" description="Helical" evidence="1">
    <location>
        <begin position="73"/>
        <end position="97"/>
    </location>
</feature>
<keyword evidence="3" id="KW-1185">Reference proteome</keyword>
<organism evidence="2 3">
    <name type="scientific">Stachybotrys chlorohalonatus (strain IBT 40285)</name>
    <dbReference type="NCBI Taxonomy" id="1283841"/>
    <lineage>
        <taxon>Eukaryota</taxon>
        <taxon>Fungi</taxon>
        <taxon>Dikarya</taxon>
        <taxon>Ascomycota</taxon>
        <taxon>Pezizomycotina</taxon>
        <taxon>Sordariomycetes</taxon>
        <taxon>Hypocreomycetidae</taxon>
        <taxon>Hypocreales</taxon>
        <taxon>Stachybotryaceae</taxon>
        <taxon>Stachybotrys</taxon>
    </lineage>
</organism>
<protein>
    <recommendedName>
        <fullName evidence="4">Integral membrane protein</fullName>
    </recommendedName>
</protein>
<feature type="transmembrane region" description="Helical" evidence="1">
    <location>
        <begin position="188"/>
        <end position="208"/>
    </location>
</feature>
<dbReference type="EMBL" id="KL661944">
    <property type="protein sequence ID" value="KFA60027.1"/>
    <property type="molecule type" value="Genomic_DNA"/>
</dbReference>
<name>A0A084Q7U2_STAC4</name>
<keyword evidence="1" id="KW-0812">Transmembrane</keyword>
<keyword evidence="1" id="KW-1133">Transmembrane helix</keyword>
<feature type="transmembrane region" description="Helical" evidence="1">
    <location>
        <begin position="30"/>
        <end position="53"/>
    </location>
</feature>
<evidence type="ECO:0000256" key="1">
    <source>
        <dbReference type="SAM" id="Phobius"/>
    </source>
</evidence>
<accession>A0A084Q7U2</accession>
<feature type="transmembrane region" description="Helical" evidence="1">
    <location>
        <begin position="220"/>
        <end position="241"/>
    </location>
</feature>
<proteinExistence type="predicted"/>
<feature type="transmembrane region" description="Helical" evidence="1">
    <location>
        <begin position="152"/>
        <end position="176"/>
    </location>
</feature>
<evidence type="ECO:0000313" key="3">
    <source>
        <dbReference type="Proteomes" id="UP000028524"/>
    </source>
</evidence>
<keyword evidence="1" id="KW-0472">Membrane</keyword>
<reference evidence="2 3" key="1">
    <citation type="journal article" date="2014" name="BMC Genomics">
        <title>Comparative genome sequencing reveals chemotype-specific gene clusters in the toxigenic black mold Stachybotrys.</title>
        <authorList>
            <person name="Semeiks J."/>
            <person name="Borek D."/>
            <person name="Otwinowski Z."/>
            <person name="Grishin N.V."/>
        </authorList>
    </citation>
    <scope>NUCLEOTIDE SEQUENCE [LARGE SCALE GENOMIC DNA]</scope>
    <source>
        <strain evidence="2 3">IBT 40285</strain>
    </source>
</reference>
<dbReference type="OrthoDB" id="3449024at2759"/>
<evidence type="ECO:0008006" key="4">
    <source>
        <dbReference type="Google" id="ProtNLM"/>
    </source>
</evidence>
<dbReference type="InParanoid" id="A0A084Q7U2"/>
<feature type="transmembrane region" description="Helical" evidence="1">
    <location>
        <begin position="109"/>
        <end position="132"/>
    </location>
</feature>
<dbReference type="HOGENOM" id="CLU_081621_0_0_1"/>
<dbReference type="AlphaFoldDB" id="A0A084Q7U2"/>
<sequence>MVNALGDYDETTPLRGLGRSKQSHATLDRVAIYCGPLAQLFFVIFLPASLNFPPISPSLTAEQTVDHYRRNELGMQIGISIMLLCGIAWPIFVAGINRQLSKIPGVSPTALWGQVAAGCLGTLSMMLPSMFFSVVIYRLDRDPVLTQTLSDLAWFVYAMGFPPFLAQDMMISYIVLSDKRDNPLIPRWVAWVTSGLTLGIYPALFVHFVKSGPLAWNGLLGFWFGAVAFGGQVGVLVYHLLNALEKPDPILAEY</sequence>
<evidence type="ECO:0000313" key="2">
    <source>
        <dbReference type="EMBL" id="KFA60027.1"/>
    </source>
</evidence>